<sequence>RFHIEIYKKMNLPTSKILIYSGHGGNNHLVLYNKDIKEALNLEKLIISTTEGVAEDNVDRIIVELDELSEKIARKGENPKKIRGTLIKILLSNAHAGHFEHSLGAALGVLDEEKLKLMNEELEKDFEAALNKWPPLGGLGGFLLAGGQYTESLGTRDNDKSGLWKCMKTLRKLNNGRVLVFKELGELIINLLVEHYSEMILIE</sequence>
<gene>
    <name evidence="1" type="ORF">S03H2_55507</name>
</gene>
<reference evidence="1" key="1">
    <citation type="journal article" date="2014" name="Front. Microbiol.">
        <title>High frequency of phylogenetically diverse reductive dehalogenase-homologous genes in deep subseafloor sedimentary metagenomes.</title>
        <authorList>
            <person name="Kawai M."/>
            <person name="Futagami T."/>
            <person name="Toyoda A."/>
            <person name="Takaki Y."/>
            <person name="Nishi S."/>
            <person name="Hori S."/>
            <person name="Arai W."/>
            <person name="Tsubouchi T."/>
            <person name="Morono Y."/>
            <person name="Uchiyama I."/>
            <person name="Ito T."/>
            <person name="Fujiyama A."/>
            <person name="Inagaki F."/>
            <person name="Takami H."/>
        </authorList>
    </citation>
    <scope>NUCLEOTIDE SEQUENCE</scope>
    <source>
        <strain evidence="1">Expedition CK06-06</strain>
    </source>
</reference>
<accession>X1IGL5</accession>
<name>X1IGL5_9ZZZZ</name>
<dbReference type="AlphaFoldDB" id="X1IGL5"/>
<evidence type="ECO:0000313" key="1">
    <source>
        <dbReference type="EMBL" id="GAH80852.1"/>
    </source>
</evidence>
<proteinExistence type="predicted"/>
<organism evidence="1">
    <name type="scientific">marine sediment metagenome</name>
    <dbReference type="NCBI Taxonomy" id="412755"/>
    <lineage>
        <taxon>unclassified sequences</taxon>
        <taxon>metagenomes</taxon>
        <taxon>ecological metagenomes</taxon>
    </lineage>
</organism>
<dbReference type="EMBL" id="BARU01035460">
    <property type="protein sequence ID" value="GAH80852.1"/>
    <property type="molecule type" value="Genomic_DNA"/>
</dbReference>
<feature type="non-terminal residue" evidence="1">
    <location>
        <position position="1"/>
    </location>
</feature>
<evidence type="ECO:0008006" key="2">
    <source>
        <dbReference type="Google" id="ProtNLM"/>
    </source>
</evidence>
<protein>
    <recommendedName>
        <fullName evidence="2">Creatinine amidohydrolase</fullName>
    </recommendedName>
</protein>
<comment type="caution">
    <text evidence="1">The sequence shown here is derived from an EMBL/GenBank/DDBJ whole genome shotgun (WGS) entry which is preliminary data.</text>
</comment>